<name>A0A0L0GHL2_9ENTR</name>
<dbReference type="InterPro" id="IPR010265">
    <property type="entry name" value="Phage_lambda_TipM"/>
</dbReference>
<dbReference type="STRING" id="379893.GCA_001297775_02842"/>
<comment type="caution">
    <text evidence="1">The sequence shown here is derived from an EMBL/GenBank/DDBJ whole genome shotgun (WGS) entry which is preliminary data.</text>
</comment>
<dbReference type="AlphaFoldDB" id="A0A0L0GHL2"/>
<dbReference type="Proteomes" id="UP000037393">
    <property type="component" value="Unassembled WGS sequence"/>
</dbReference>
<dbReference type="EMBL" id="JNGI01000184">
    <property type="protein sequence ID" value="KNC88306.1"/>
    <property type="molecule type" value="Genomic_DNA"/>
</dbReference>
<reference evidence="1 2" key="1">
    <citation type="journal article" date="2015" name="Appl. Environ. Microbiol.">
        <title>The Enterobacterium Trabulsiella odontotermitis Presents Novel Adaptations Related to Its Association with Fungus-Growing Termites.</title>
        <authorList>
            <person name="Sapountzis P."/>
            <person name="Gruntjes T."/>
            <person name="Otani S."/>
            <person name="Estevez J."/>
            <person name="da Costa R.R."/>
            <person name="Plunkett G.3rd."/>
            <person name="Perna N.T."/>
            <person name="Poulsen M."/>
        </authorList>
    </citation>
    <scope>NUCLEOTIDE SEQUENCE [LARGE SCALE GENOMIC DNA]</scope>
    <source>
        <strain evidence="1 2">12</strain>
    </source>
</reference>
<dbReference type="OrthoDB" id="8607203at2"/>
<evidence type="ECO:0008006" key="3">
    <source>
        <dbReference type="Google" id="ProtNLM"/>
    </source>
</evidence>
<gene>
    <name evidence="1" type="ORF">GM31_11345</name>
</gene>
<dbReference type="PATRIC" id="fig|379893.4.peg.2309"/>
<keyword evidence="2" id="KW-1185">Reference proteome</keyword>
<protein>
    <recommendedName>
        <fullName evidence="3">Phage tail protein</fullName>
    </recommendedName>
</protein>
<organism evidence="1 2">
    <name type="scientific">Trabulsiella odontotermitis</name>
    <dbReference type="NCBI Taxonomy" id="379893"/>
    <lineage>
        <taxon>Bacteria</taxon>
        <taxon>Pseudomonadati</taxon>
        <taxon>Pseudomonadota</taxon>
        <taxon>Gammaproteobacteria</taxon>
        <taxon>Enterobacterales</taxon>
        <taxon>Enterobacteriaceae</taxon>
        <taxon>Trabulsiella</taxon>
    </lineage>
</organism>
<proteinExistence type="predicted"/>
<evidence type="ECO:0000313" key="2">
    <source>
        <dbReference type="Proteomes" id="UP000037393"/>
    </source>
</evidence>
<dbReference type="RefSeq" id="WP_049858306.1">
    <property type="nucleotide sequence ID" value="NZ_JNGI01000184.1"/>
</dbReference>
<sequence>MAVEAFIWPVQAAGQPTTKTKDTIRKAQFGDGYAQVSGSGLHDEMLTFDYTFRGRPETGLEIYAFLRRHKTKSFSFTPPFGELALWRVQADSLQKVILGQRVMTITATFEQAFAP</sequence>
<accession>A0A0L0GHL2</accession>
<evidence type="ECO:0000313" key="1">
    <source>
        <dbReference type="EMBL" id="KNC88306.1"/>
    </source>
</evidence>
<dbReference type="Pfam" id="PF05939">
    <property type="entry name" value="Phage_min_tail"/>
    <property type="match status" value="1"/>
</dbReference>